<evidence type="ECO:0000313" key="11">
    <source>
        <dbReference type="Proteomes" id="UP000238137"/>
    </source>
</evidence>
<dbReference type="PANTHER" id="PTHR30047">
    <property type="entry name" value="HIGH-AFFINITY CHOLINE TRANSPORT PROTEIN-RELATED"/>
    <property type="match status" value="1"/>
</dbReference>
<feature type="transmembrane region" description="Helical" evidence="9">
    <location>
        <begin position="109"/>
        <end position="130"/>
    </location>
</feature>
<comment type="caution">
    <text evidence="10">The sequence shown here is derived from an EMBL/GenBank/DDBJ whole genome shotgun (WGS) entry which is preliminary data.</text>
</comment>
<dbReference type="GO" id="GO:0022857">
    <property type="term" value="F:transmembrane transporter activity"/>
    <property type="evidence" value="ECO:0007669"/>
    <property type="project" value="InterPro"/>
</dbReference>
<keyword evidence="4" id="KW-1003">Cell membrane</keyword>
<organism evidence="10 11">
    <name type="scientific">Paracoccus methylarcula</name>
    <dbReference type="NCBI Taxonomy" id="72022"/>
    <lineage>
        <taxon>Bacteria</taxon>
        <taxon>Pseudomonadati</taxon>
        <taxon>Pseudomonadota</taxon>
        <taxon>Alphaproteobacteria</taxon>
        <taxon>Rhodobacterales</taxon>
        <taxon>Paracoccaceae</taxon>
        <taxon>Paracoccus</taxon>
    </lineage>
</organism>
<feature type="transmembrane region" description="Helical" evidence="9">
    <location>
        <begin position="414"/>
        <end position="438"/>
    </location>
</feature>
<reference evidence="10" key="1">
    <citation type="submission" date="2018-05" db="EMBL/GenBank/DDBJ databases">
        <title>Reclassification of Methylarcula marina and Methylarcula terricola as Paracoccus methylarcula sp.nov., comb.nov. and Paracoccus terricola comb.nov.</title>
        <authorList>
            <person name="Shmareva M.N."/>
            <person name="Doronina N.V."/>
            <person name="Vasilenko O.V."/>
            <person name="Tarlachkov S.V."/>
            <person name="Trotsenko Y.A."/>
        </authorList>
    </citation>
    <scope>NUCLEOTIDE SEQUENCE [LARGE SCALE GENOMIC DNA]</scope>
    <source>
        <strain evidence="10">VKM B-2159</strain>
    </source>
</reference>
<comment type="similarity">
    <text evidence="2">Belongs to the BCCT transporter (TC 2.A.15) family.</text>
</comment>
<dbReference type="Proteomes" id="UP000238137">
    <property type="component" value="Unassembled WGS sequence"/>
</dbReference>
<dbReference type="EMBL" id="PXNQ02000006">
    <property type="protein sequence ID" value="RNF34328.1"/>
    <property type="molecule type" value="Genomic_DNA"/>
</dbReference>
<feature type="transmembrane region" description="Helical" evidence="9">
    <location>
        <begin position="258"/>
        <end position="276"/>
    </location>
</feature>
<feature type="transmembrane region" description="Helical" evidence="9">
    <location>
        <begin position="288"/>
        <end position="311"/>
    </location>
</feature>
<dbReference type="InterPro" id="IPR000060">
    <property type="entry name" value="BCCT_transptr"/>
</dbReference>
<feature type="region of interest" description="Disordered" evidence="8">
    <location>
        <begin position="1"/>
        <end position="40"/>
    </location>
</feature>
<gene>
    <name evidence="10" type="ORF">A7A09_010465</name>
</gene>
<dbReference type="GO" id="GO:0005886">
    <property type="term" value="C:plasma membrane"/>
    <property type="evidence" value="ECO:0007669"/>
    <property type="project" value="UniProtKB-SubCell"/>
</dbReference>
<evidence type="ECO:0000256" key="3">
    <source>
        <dbReference type="ARBA" id="ARBA00022448"/>
    </source>
</evidence>
<evidence type="ECO:0000313" key="10">
    <source>
        <dbReference type="EMBL" id="RNF34328.1"/>
    </source>
</evidence>
<dbReference type="PANTHER" id="PTHR30047:SF7">
    <property type="entry name" value="HIGH-AFFINITY CHOLINE TRANSPORT PROTEIN"/>
    <property type="match status" value="1"/>
</dbReference>
<evidence type="ECO:0000256" key="6">
    <source>
        <dbReference type="ARBA" id="ARBA00022989"/>
    </source>
</evidence>
<proteinExistence type="inferred from homology"/>
<evidence type="ECO:0000256" key="4">
    <source>
        <dbReference type="ARBA" id="ARBA00022475"/>
    </source>
</evidence>
<keyword evidence="5 9" id="KW-0812">Transmembrane</keyword>
<evidence type="ECO:0000256" key="7">
    <source>
        <dbReference type="ARBA" id="ARBA00023136"/>
    </source>
</evidence>
<evidence type="ECO:0000256" key="8">
    <source>
        <dbReference type="SAM" id="MobiDB-lite"/>
    </source>
</evidence>
<feature type="transmembrane region" description="Helical" evidence="9">
    <location>
        <begin position="344"/>
        <end position="374"/>
    </location>
</feature>
<feature type="transmembrane region" description="Helical" evidence="9">
    <location>
        <begin position="197"/>
        <end position="223"/>
    </location>
</feature>
<evidence type="ECO:0000256" key="5">
    <source>
        <dbReference type="ARBA" id="ARBA00022692"/>
    </source>
</evidence>
<keyword evidence="7 9" id="KW-0472">Membrane</keyword>
<dbReference type="OrthoDB" id="9775735at2"/>
<feature type="transmembrane region" description="Helical" evidence="9">
    <location>
        <begin position="71"/>
        <end position="89"/>
    </location>
</feature>
<evidence type="ECO:0000256" key="1">
    <source>
        <dbReference type="ARBA" id="ARBA00004651"/>
    </source>
</evidence>
<feature type="transmembrane region" description="Helical" evidence="9">
    <location>
        <begin position="163"/>
        <end position="185"/>
    </location>
</feature>
<keyword evidence="3" id="KW-0813">Transport</keyword>
<protein>
    <submittedName>
        <fullName evidence="10">Transporter</fullName>
    </submittedName>
</protein>
<name>A0A3R7PPG9_9RHOB</name>
<accession>A0A3R7PPG9</accession>
<comment type="subcellular location">
    <subcellularLocation>
        <location evidence="1">Cell membrane</location>
        <topology evidence="1">Multi-pass membrane protein</topology>
    </subcellularLocation>
</comment>
<dbReference type="AlphaFoldDB" id="A0A3R7PPG9"/>
<keyword evidence="11" id="KW-1185">Reference proteome</keyword>
<evidence type="ECO:0000256" key="2">
    <source>
        <dbReference type="ARBA" id="ARBA00005658"/>
    </source>
</evidence>
<feature type="transmembrane region" description="Helical" evidence="9">
    <location>
        <begin position="386"/>
        <end position="408"/>
    </location>
</feature>
<sequence>MNVARSKSSKPTRDTDAPPLDLSTVMSRKTEDQKWRTSVTNPKKLSQSCGRLRSWPAKECRVSMRSVKFAFSAWATYALAGLAMAYLCYRRNLPLTIRSSLTPLFGRSLSGLLGHAIDIVAVVATVLGVAQTLGFGVEQFVAGMNRIIPGAWMLDDSDKATPAAVTLALLIIMAASTLSAVSGVGKGIKWLSNLNMGLSFFLPVFFLLFGSTFFGLHTLFYGLMQYIIQLPELVFTVWRPDGTSVGDALAQWQGDWSVFYWAWWIAFAPFVGLFLARVSRGRSIREYVLGATVMPAMMCFVWFALVGGTAIDLTLNGGAGGAISNAGQESQLFAMIDFMLPPQIAWFMAIVIVMLLLTFLVTTADSAILIINTINSAGDESPRGRIHIIFWGIALTLVVAALLMVGGLEAIKTAMVIGALPFSLVMVLMGLSPVKAIIRDTRREMNGIPSTYPVGLRPGE</sequence>
<keyword evidence="6 9" id="KW-1133">Transmembrane helix</keyword>
<evidence type="ECO:0000256" key="9">
    <source>
        <dbReference type="SAM" id="Phobius"/>
    </source>
</evidence>
<dbReference type="Pfam" id="PF02028">
    <property type="entry name" value="BCCT"/>
    <property type="match status" value="1"/>
</dbReference>